<comment type="function">
    <text evidence="6">Catalyzes the GTP-dependent phosphorylation of 5-hydroxy-L-lysine.</text>
</comment>
<evidence type="ECO:0000313" key="11">
    <source>
        <dbReference type="Proteomes" id="UP000461670"/>
    </source>
</evidence>
<name>A0A7V8FMT9_9BURK</name>
<sequence>MLKISHPVEAPHVADFQTQALLHLARHAPALPVQRLLPMRDGAHAAVTHAVDGQARVVRLFSYLEGLPMPQAARSARQQASVARALARLDLALQDMAPHLAAGERMPWDIQRADSVRGLVAHLGSPERRALVEHALDRFEQHVLPRLAALRRQPIHNDFNIYNLLVDPADTERVCGILDFGDMVEGPLVNDVAVAASYQLDERGDAPGALAAISAFAAAYHRIHPLHPEELDLLPDLIRARLAMVVCIGGWRAARNPANADYVLRNNQISWARLQACRPISHAQAQEALRLACPDPLPLH</sequence>
<dbReference type="GO" id="GO:0005737">
    <property type="term" value="C:cytoplasm"/>
    <property type="evidence" value="ECO:0007669"/>
    <property type="project" value="UniProtKB-SubCell"/>
</dbReference>
<proteinExistence type="predicted"/>
<comment type="subcellular location">
    <subcellularLocation>
        <location evidence="1">Cytoplasm</location>
    </subcellularLocation>
</comment>
<dbReference type="PANTHER" id="PTHR21064:SF1">
    <property type="entry name" value="HYDROXYLYSINE KINASE"/>
    <property type="match status" value="1"/>
</dbReference>
<evidence type="ECO:0000256" key="2">
    <source>
        <dbReference type="ARBA" id="ARBA00022490"/>
    </source>
</evidence>
<dbReference type="Proteomes" id="UP000461670">
    <property type="component" value="Unassembled WGS sequence"/>
</dbReference>
<evidence type="ECO:0000256" key="4">
    <source>
        <dbReference type="ARBA" id="ARBA00022777"/>
    </source>
</evidence>
<comment type="catalytic activity">
    <reaction evidence="5">
        <text>(5R)-5-hydroxy-L-lysine + GTP = (5R)-5-phosphooxy-L-lysine + GDP + H(+)</text>
        <dbReference type="Rhea" id="RHEA:19049"/>
        <dbReference type="ChEBI" id="CHEBI:15378"/>
        <dbReference type="ChEBI" id="CHEBI:37565"/>
        <dbReference type="ChEBI" id="CHEBI:57882"/>
        <dbReference type="ChEBI" id="CHEBI:58189"/>
        <dbReference type="ChEBI" id="CHEBI:58357"/>
        <dbReference type="EC" id="2.7.1.81"/>
    </reaction>
</comment>
<dbReference type="Gene3D" id="3.90.1200.10">
    <property type="match status" value="1"/>
</dbReference>
<comment type="caution">
    <text evidence="10">The sequence shown here is derived from an EMBL/GenBank/DDBJ whole genome shotgun (WGS) entry which is preliminary data.</text>
</comment>
<dbReference type="SUPFAM" id="SSF56112">
    <property type="entry name" value="Protein kinase-like (PK-like)"/>
    <property type="match status" value="1"/>
</dbReference>
<dbReference type="Pfam" id="PF01636">
    <property type="entry name" value="APH"/>
    <property type="match status" value="1"/>
</dbReference>
<keyword evidence="3" id="KW-0808">Transferase</keyword>
<evidence type="ECO:0000256" key="7">
    <source>
        <dbReference type="ARBA" id="ARBA00038873"/>
    </source>
</evidence>
<evidence type="ECO:0000256" key="3">
    <source>
        <dbReference type="ARBA" id="ARBA00022679"/>
    </source>
</evidence>
<evidence type="ECO:0000256" key="5">
    <source>
        <dbReference type="ARBA" id="ARBA00036820"/>
    </source>
</evidence>
<gene>
    <name evidence="10" type="primary">thrB_2</name>
    <name evidence="10" type="ORF">GAK30_02567</name>
</gene>
<accession>A0A7V8FMT9</accession>
<dbReference type="InterPro" id="IPR002575">
    <property type="entry name" value="Aminoglycoside_PTrfase"/>
</dbReference>
<dbReference type="InterPro" id="IPR050249">
    <property type="entry name" value="Pseudomonas-type_ThrB"/>
</dbReference>
<evidence type="ECO:0000313" key="10">
    <source>
        <dbReference type="EMBL" id="KAF1020320.1"/>
    </source>
</evidence>
<evidence type="ECO:0000256" key="6">
    <source>
        <dbReference type="ARBA" id="ARBA00037368"/>
    </source>
</evidence>
<evidence type="ECO:0000259" key="9">
    <source>
        <dbReference type="Pfam" id="PF01636"/>
    </source>
</evidence>
<evidence type="ECO:0000256" key="8">
    <source>
        <dbReference type="ARBA" id="ARBA00040505"/>
    </source>
</evidence>
<organism evidence="10 11">
    <name type="scientific">Paracidovorax wautersii</name>
    <dbReference type="NCBI Taxonomy" id="1177982"/>
    <lineage>
        <taxon>Bacteria</taxon>
        <taxon>Pseudomonadati</taxon>
        <taxon>Pseudomonadota</taxon>
        <taxon>Betaproteobacteria</taxon>
        <taxon>Burkholderiales</taxon>
        <taxon>Comamonadaceae</taxon>
        <taxon>Paracidovorax</taxon>
    </lineage>
</organism>
<protein>
    <recommendedName>
        <fullName evidence="8">Hydroxylysine kinase</fullName>
        <ecNumber evidence="7">2.7.1.81</ecNumber>
    </recommendedName>
</protein>
<feature type="domain" description="Aminoglycoside phosphotransferase" evidence="9">
    <location>
        <begin position="2"/>
        <end position="225"/>
    </location>
</feature>
<dbReference type="AlphaFoldDB" id="A0A7V8FMT9"/>
<dbReference type="EC" id="2.7.1.81" evidence="7"/>
<dbReference type="GO" id="GO:0047992">
    <property type="term" value="F:hydroxylysine kinase activity"/>
    <property type="evidence" value="ECO:0007669"/>
    <property type="project" value="UniProtKB-EC"/>
</dbReference>
<evidence type="ECO:0000256" key="1">
    <source>
        <dbReference type="ARBA" id="ARBA00004496"/>
    </source>
</evidence>
<dbReference type="PANTHER" id="PTHR21064">
    <property type="entry name" value="AMINOGLYCOSIDE PHOSPHOTRANSFERASE DOMAIN-CONTAINING PROTEIN-RELATED"/>
    <property type="match status" value="1"/>
</dbReference>
<dbReference type="EMBL" id="WNDQ01000037">
    <property type="protein sequence ID" value="KAF1020320.1"/>
    <property type="molecule type" value="Genomic_DNA"/>
</dbReference>
<reference evidence="11" key="1">
    <citation type="journal article" date="2020" name="MBio">
        <title>Horizontal gene transfer to a defensive symbiont with a reduced genome amongst a multipartite beetle microbiome.</title>
        <authorList>
            <person name="Waterworth S.C."/>
            <person name="Florez L.V."/>
            <person name="Rees E.R."/>
            <person name="Hertweck C."/>
            <person name="Kaltenpoth M."/>
            <person name="Kwan J.C."/>
        </authorList>
    </citation>
    <scope>NUCLEOTIDE SEQUENCE [LARGE SCALE GENOMIC DNA]</scope>
</reference>
<keyword evidence="4 10" id="KW-0418">Kinase</keyword>
<dbReference type="InterPro" id="IPR011009">
    <property type="entry name" value="Kinase-like_dom_sf"/>
</dbReference>
<keyword evidence="2" id="KW-0963">Cytoplasm</keyword>